<keyword evidence="5" id="KW-1185">Reference proteome</keyword>
<dbReference type="EMBL" id="CP053073">
    <property type="protein sequence ID" value="QJR15996.1"/>
    <property type="molecule type" value="Genomic_DNA"/>
</dbReference>
<dbReference type="SUPFAM" id="SSF117892">
    <property type="entry name" value="Band 7/SPFH domain"/>
    <property type="match status" value="1"/>
</dbReference>
<dbReference type="SMART" id="SM00244">
    <property type="entry name" value="PHB"/>
    <property type="match status" value="1"/>
</dbReference>
<feature type="domain" description="Band 7" evidence="3">
    <location>
        <begin position="1"/>
        <end position="128"/>
    </location>
</feature>
<evidence type="ECO:0000259" key="3">
    <source>
        <dbReference type="SMART" id="SM00244"/>
    </source>
</evidence>
<evidence type="ECO:0000313" key="4">
    <source>
        <dbReference type="EMBL" id="QJR15996.1"/>
    </source>
</evidence>
<dbReference type="KEGG" id="upl:DSM104440_02824"/>
<gene>
    <name evidence="4" type="ORF">DSM104440_02824</name>
</gene>
<dbReference type="InterPro" id="IPR043202">
    <property type="entry name" value="Band-7_stomatin-like"/>
</dbReference>
<dbReference type="Proteomes" id="UP000503096">
    <property type="component" value="Chromosome"/>
</dbReference>
<dbReference type="GO" id="GO:0005886">
    <property type="term" value="C:plasma membrane"/>
    <property type="evidence" value="ECO:0007669"/>
    <property type="project" value="InterPro"/>
</dbReference>
<accession>A0A6M4H8Q6</accession>
<evidence type="ECO:0000256" key="1">
    <source>
        <dbReference type="ARBA" id="ARBA00004167"/>
    </source>
</evidence>
<dbReference type="InterPro" id="IPR001107">
    <property type="entry name" value="Band_7"/>
</dbReference>
<dbReference type="InterPro" id="IPR036013">
    <property type="entry name" value="Band_7/SPFH_dom_sf"/>
</dbReference>
<evidence type="ECO:0000313" key="5">
    <source>
        <dbReference type="Proteomes" id="UP000503096"/>
    </source>
</evidence>
<organism evidence="4 5">
    <name type="scientific">Usitatibacter palustris</name>
    <dbReference type="NCBI Taxonomy" id="2732487"/>
    <lineage>
        <taxon>Bacteria</taxon>
        <taxon>Pseudomonadati</taxon>
        <taxon>Pseudomonadota</taxon>
        <taxon>Betaproteobacteria</taxon>
        <taxon>Nitrosomonadales</taxon>
        <taxon>Usitatibacteraceae</taxon>
        <taxon>Usitatibacter</taxon>
    </lineage>
</organism>
<name>A0A6M4H8Q6_9PROT</name>
<comment type="subcellular location">
    <subcellularLocation>
        <location evidence="1">Membrane</location>
        <topology evidence="1">Single-pass membrane protein</topology>
    </subcellularLocation>
</comment>
<proteinExistence type="inferred from homology"/>
<reference evidence="4 5" key="1">
    <citation type="submission" date="2020-04" db="EMBL/GenBank/DDBJ databases">
        <title>Usitatibacter rugosus gen. nov., sp. nov. and Usitatibacter palustris sp. nov., novel members of Usitatibacteraceae fam. nov. within the order Nitrosomonadales isolated from soil.</title>
        <authorList>
            <person name="Huber K.J."/>
            <person name="Neumann-Schaal M."/>
            <person name="Geppert A."/>
            <person name="Luckner M."/>
            <person name="Wanner G."/>
            <person name="Overmann J."/>
        </authorList>
    </citation>
    <scope>NUCLEOTIDE SEQUENCE [LARGE SCALE GENOMIC DNA]</scope>
    <source>
        <strain evidence="4 5">Swamp67</strain>
    </source>
</reference>
<comment type="similarity">
    <text evidence="2">Belongs to the band 7/mec-2 family.</text>
</comment>
<sequence length="128" mass="13985">MIHKLAEHERAVIFTLGRFSGVKGPGWVVLIPAVQTMNRMDIRPVTLDLPNVTVIYRVVDPGKALLAVADFRAAMQTLTETSVKGELAGRGADALVFERKGIEDALKKRLNDAIGAWGLHVESVALKR</sequence>
<dbReference type="InParanoid" id="A0A6M4H8Q6"/>
<dbReference type="PANTHER" id="PTHR10264">
    <property type="entry name" value="BAND 7 PROTEIN-RELATED"/>
    <property type="match status" value="1"/>
</dbReference>
<dbReference type="PANTHER" id="PTHR10264:SF19">
    <property type="entry name" value="AT06885P-RELATED"/>
    <property type="match status" value="1"/>
</dbReference>
<protein>
    <recommendedName>
        <fullName evidence="3">Band 7 domain-containing protein</fullName>
    </recommendedName>
</protein>
<evidence type="ECO:0000256" key="2">
    <source>
        <dbReference type="ARBA" id="ARBA00008164"/>
    </source>
</evidence>
<dbReference type="RefSeq" id="WP_171163758.1">
    <property type="nucleotide sequence ID" value="NZ_CP053073.1"/>
</dbReference>
<dbReference type="Pfam" id="PF01145">
    <property type="entry name" value="Band_7"/>
    <property type="match status" value="1"/>
</dbReference>
<dbReference type="Gene3D" id="3.30.479.30">
    <property type="entry name" value="Band 7 domain"/>
    <property type="match status" value="1"/>
</dbReference>
<dbReference type="AlphaFoldDB" id="A0A6M4H8Q6"/>